<dbReference type="EMBL" id="JYBP01000003">
    <property type="protein sequence ID" value="KJE27213.1"/>
    <property type="molecule type" value="Genomic_DNA"/>
</dbReference>
<reference evidence="2 3" key="1">
    <citation type="submission" date="2015-01" db="EMBL/GenBank/DDBJ databases">
        <authorList>
            <person name="Filippidou S."/>
            <person name="Jeanneret N."/>
            <person name="Russel-Delif L."/>
            <person name="Junier T."/>
            <person name="Wunderlin T."/>
            <person name="Molina V."/>
            <person name="Johnson S.L."/>
            <person name="Davenport K.W."/>
            <person name="Chain P.S."/>
            <person name="Dorador C."/>
            <person name="Junier P."/>
        </authorList>
    </citation>
    <scope>NUCLEOTIDE SEQUENCE [LARGE SCALE GENOMIC DNA]</scope>
    <source>
        <strain evidence="2 3">Et7/4</strain>
    </source>
</reference>
<comment type="caution">
    <text evidence="2">The sequence shown here is derived from an EMBL/GenBank/DDBJ whole genome shotgun (WGS) entry which is preliminary data.</text>
</comment>
<evidence type="ECO:0000256" key="1">
    <source>
        <dbReference type="SAM" id="MobiDB-lite"/>
    </source>
</evidence>
<name>A0A0D8BSQ9_GEOKU</name>
<feature type="region of interest" description="Disordered" evidence="1">
    <location>
        <begin position="1"/>
        <end position="34"/>
    </location>
</feature>
<gene>
    <name evidence="2" type="ORF">LG52_1037</name>
</gene>
<dbReference type="AlphaFoldDB" id="A0A0D8BSQ9"/>
<sequence length="74" mass="8282">MNSIIKSLPIPPSYEGGTNVDSCSPRRQPLPLPSKQGFNVNDSTFVWNIQWLHLHFVLGCALYKMEVGELHGKS</sequence>
<protein>
    <submittedName>
        <fullName evidence="2">Uncharacterized protein</fullName>
    </submittedName>
</protein>
<evidence type="ECO:0000313" key="3">
    <source>
        <dbReference type="Proteomes" id="UP000032522"/>
    </source>
</evidence>
<dbReference type="Proteomes" id="UP000032522">
    <property type="component" value="Unassembled WGS sequence"/>
</dbReference>
<proteinExistence type="predicted"/>
<organism evidence="2 3">
    <name type="scientific">Geobacillus kaustophilus</name>
    <dbReference type="NCBI Taxonomy" id="1462"/>
    <lineage>
        <taxon>Bacteria</taxon>
        <taxon>Bacillati</taxon>
        <taxon>Bacillota</taxon>
        <taxon>Bacilli</taxon>
        <taxon>Bacillales</taxon>
        <taxon>Anoxybacillaceae</taxon>
        <taxon>Geobacillus</taxon>
        <taxon>Geobacillus thermoleovorans group</taxon>
    </lineage>
</organism>
<evidence type="ECO:0000313" key="2">
    <source>
        <dbReference type="EMBL" id="KJE27213.1"/>
    </source>
</evidence>
<accession>A0A0D8BSQ9</accession>